<dbReference type="InterPro" id="IPR013120">
    <property type="entry name" value="FAR_NAD-bd"/>
</dbReference>
<dbReference type="Pfam" id="PF07993">
    <property type="entry name" value="NAD_binding_4"/>
    <property type="match status" value="1"/>
</dbReference>
<dbReference type="AlphaFoldDB" id="A0A9P9CZM5"/>
<evidence type="ECO:0000313" key="2">
    <source>
        <dbReference type="EMBL" id="KAH7110008.1"/>
    </source>
</evidence>
<name>A0A9P9CZM5_9HYPO</name>
<gene>
    <name evidence="2" type="ORF">B0J13DRAFT_462668</name>
</gene>
<dbReference type="OrthoDB" id="416786at2759"/>
<dbReference type="SUPFAM" id="SSF51735">
    <property type="entry name" value="NAD(P)-binding Rossmann-fold domains"/>
    <property type="match status" value="1"/>
</dbReference>
<dbReference type="InterPro" id="IPR036291">
    <property type="entry name" value="NAD(P)-bd_dom_sf"/>
</dbReference>
<proteinExistence type="predicted"/>
<feature type="non-terminal residue" evidence="2">
    <location>
        <position position="1"/>
    </location>
</feature>
<comment type="caution">
    <text evidence="2">The sequence shown here is derived from an EMBL/GenBank/DDBJ whole genome shotgun (WGS) entry which is preliminary data.</text>
</comment>
<dbReference type="Proteomes" id="UP000717696">
    <property type="component" value="Unassembled WGS sequence"/>
</dbReference>
<dbReference type="Gene3D" id="3.40.50.720">
    <property type="entry name" value="NAD(P)-binding Rossmann-like Domain"/>
    <property type="match status" value="1"/>
</dbReference>
<feature type="domain" description="Thioester reductase (TE)" evidence="1">
    <location>
        <begin position="3"/>
        <end position="124"/>
    </location>
</feature>
<dbReference type="EMBL" id="JAGMUU010000067">
    <property type="protein sequence ID" value="KAH7110008.1"/>
    <property type="molecule type" value="Genomic_DNA"/>
</dbReference>
<reference evidence="2" key="1">
    <citation type="journal article" date="2021" name="Nat. Commun.">
        <title>Genetic determinants of endophytism in the Arabidopsis root mycobiome.</title>
        <authorList>
            <person name="Mesny F."/>
            <person name="Miyauchi S."/>
            <person name="Thiergart T."/>
            <person name="Pickel B."/>
            <person name="Atanasova L."/>
            <person name="Karlsson M."/>
            <person name="Huettel B."/>
            <person name="Barry K.W."/>
            <person name="Haridas S."/>
            <person name="Chen C."/>
            <person name="Bauer D."/>
            <person name="Andreopoulos W."/>
            <person name="Pangilinan J."/>
            <person name="LaButti K."/>
            <person name="Riley R."/>
            <person name="Lipzen A."/>
            <person name="Clum A."/>
            <person name="Drula E."/>
            <person name="Henrissat B."/>
            <person name="Kohler A."/>
            <person name="Grigoriev I.V."/>
            <person name="Martin F.M."/>
            <person name="Hacquard S."/>
        </authorList>
    </citation>
    <scope>NUCLEOTIDE SEQUENCE</scope>
    <source>
        <strain evidence="2">MPI-CAGE-AT-0021</strain>
    </source>
</reference>
<protein>
    <recommendedName>
        <fullName evidence="1">Thioester reductase (TE) domain-containing protein</fullName>
    </recommendedName>
</protein>
<organism evidence="2 3">
    <name type="scientific">Dactylonectria estremocensis</name>
    <dbReference type="NCBI Taxonomy" id="1079267"/>
    <lineage>
        <taxon>Eukaryota</taxon>
        <taxon>Fungi</taxon>
        <taxon>Dikarya</taxon>
        <taxon>Ascomycota</taxon>
        <taxon>Pezizomycotina</taxon>
        <taxon>Sordariomycetes</taxon>
        <taxon>Hypocreomycetidae</taxon>
        <taxon>Hypocreales</taxon>
        <taxon>Nectriaceae</taxon>
        <taxon>Dactylonectria</taxon>
    </lineage>
</organism>
<keyword evidence="3" id="KW-1185">Reference proteome</keyword>
<evidence type="ECO:0000259" key="1">
    <source>
        <dbReference type="Pfam" id="PF07993"/>
    </source>
</evidence>
<evidence type="ECO:0000313" key="3">
    <source>
        <dbReference type="Proteomes" id="UP000717696"/>
    </source>
</evidence>
<sequence length="213" mass="22876">LVKLAAPRRVPIHYISTFGVLPPDEAAHAGSASTYVPPRDGSNGYAASKWAGERILERSAEDLGASSCVYRLLPAHHHPEQQSLQKQDLLDAFLGFVDASGSTPDMSVWKGRVDLIPADQIAQALAESVAATAPTDMTAGITRFVHYESPLAVHTDELSAYIALHRGEQTGLESVPILQWFGRIKALGFNYLLTSQEATVGGSEGGQALQSRR</sequence>
<accession>A0A9P9CZM5</accession>